<keyword evidence="2" id="KW-1185">Reference proteome</keyword>
<dbReference type="AlphaFoldDB" id="F9YPK6"/>
<proteinExistence type="predicted"/>
<dbReference type="HOGENOM" id="CLU_106611_0_0_10"/>
<dbReference type="EMBL" id="CP002113">
    <property type="protein sequence ID" value="AEK23352.1"/>
    <property type="molecule type" value="Genomic_DNA"/>
</dbReference>
<dbReference type="OrthoDB" id="1149086at2"/>
<protein>
    <submittedName>
        <fullName evidence="1">Uncharacterized protein</fullName>
    </submittedName>
</protein>
<name>F9YPK6_CAPCC</name>
<gene>
    <name evidence="1" type="ordered locus">Ccan_12360</name>
</gene>
<dbReference type="Proteomes" id="UP000008895">
    <property type="component" value="Chromosome"/>
</dbReference>
<dbReference type="eggNOG" id="ENOG502ZZ8I">
    <property type="taxonomic scope" value="Bacteria"/>
</dbReference>
<sequence length="232" mass="27892">MEIQDYNNEIINEINLLLNNFEQYINEDSVLFLKNNSNKSIFGFSWFMSKNYKNDIFIRNTIYWVYYVELESILQEILVKNSLKGRGDIEGTYGSFIIDCKSNDLIPYNEEYNFIINSETIKPIIKKIKNILNIDALPFFEKWKDLSVLYEYIKDKTEEELWDILGQFAPMKKAVILKLCNDSNYQEFMDNYYQKQKEYFEQDPEDIDNIRYYNASKELKEVLDKTEPIYNL</sequence>
<evidence type="ECO:0000313" key="2">
    <source>
        <dbReference type="Proteomes" id="UP000008895"/>
    </source>
</evidence>
<dbReference type="RefSeq" id="WP_013997341.1">
    <property type="nucleotide sequence ID" value="NC_015846.1"/>
</dbReference>
<dbReference type="KEGG" id="ccm:Ccan_12360"/>
<evidence type="ECO:0000313" key="1">
    <source>
        <dbReference type="EMBL" id="AEK23352.1"/>
    </source>
</evidence>
<organism evidence="1 2">
    <name type="scientific">Capnocytophaga canimorsus (strain 5)</name>
    <dbReference type="NCBI Taxonomy" id="860228"/>
    <lineage>
        <taxon>Bacteria</taxon>
        <taxon>Pseudomonadati</taxon>
        <taxon>Bacteroidota</taxon>
        <taxon>Flavobacteriia</taxon>
        <taxon>Flavobacteriales</taxon>
        <taxon>Flavobacteriaceae</taxon>
        <taxon>Capnocytophaga</taxon>
    </lineage>
</organism>
<accession>F9YPK6</accession>
<reference evidence="1 2" key="1">
    <citation type="journal article" date="2011" name="J. Bacteriol.">
        <title>Complete genome sequence of the dog commensal and human pathogen Capnocytophaga canimorsus strain 5.</title>
        <authorList>
            <person name="Manfredi P."/>
            <person name="Pagni M."/>
            <person name="Cornelis G.R."/>
        </authorList>
    </citation>
    <scope>NUCLEOTIDE SEQUENCE [LARGE SCALE GENOMIC DNA]</scope>
    <source>
        <strain evidence="2">5</strain>
    </source>
</reference>
<dbReference type="STRING" id="860228.Ccan_12360"/>